<dbReference type="OrthoDB" id="2407081at2759"/>
<evidence type="ECO:0000313" key="3">
    <source>
        <dbReference type="Proteomes" id="UP000789405"/>
    </source>
</evidence>
<sequence>ARIPTGVWPLRPALDDVCIPTGVWPLCPASDAWGQASRELYWLTTYTSFSFLFKMFEFIVTEYLNNTKYKYWSIISILKYTKSKCQLYTDSIDNLKEDIYTALRKYKENPDNHMNVTNKLDKILSNFEKLFSTAEVKEFVDKIREEQEERGFETALQINVASACAIKALKGYRMNQTVVNELKNNKCEEGPSKTKSMKRKNNLNEEDASSEIENSSEYDERPNKIKKQATNDIEEVISSSGASDKLNEESFDININLQCVIMKEKQADTIPKSVRDWIINVLSDVFKSSIITSLIPDHKFRKICEIILYDFFSMASKNPLNRYIGERKYTVERIVPLFKAIQSVYKEFMFDWIEVQLNCIKDMKTLFPNFDMTLNKADGVCLKVSRGPEVTSAVVKHAKEDTEKLIKEAMFGLVSLLRDYLDKNVDKAMKICTYMVQVIGDRITLSELCLNKKHSYMVSQVKSAMLPFSFDEIEKFLELEEQINELKKLMLSNIIEEEPTIRDWIWVPNSITEWEVININDILFIYKLKL</sequence>
<dbReference type="EMBL" id="CAJVPY010017661">
    <property type="protein sequence ID" value="CAG8762991.1"/>
    <property type="molecule type" value="Genomic_DNA"/>
</dbReference>
<feature type="compositionally biased region" description="Acidic residues" evidence="1">
    <location>
        <begin position="204"/>
        <end position="217"/>
    </location>
</feature>
<keyword evidence="3" id="KW-1185">Reference proteome</keyword>
<accession>A0A9N9J2S7</accession>
<feature type="non-terminal residue" evidence="2">
    <location>
        <position position="530"/>
    </location>
</feature>
<proteinExistence type="predicted"/>
<dbReference type="AlphaFoldDB" id="A0A9N9J2S7"/>
<organism evidence="2 3">
    <name type="scientific">Dentiscutata erythropus</name>
    <dbReference type="NCBI Taxonomy" id="1348616"/>
    <lineage>
        <taxon>Eukaryota</taxon>
        <taxon>Fungi</taxon>
        <taxon>Fungi incertae sedis</taxon>
        <taxon>Mucoromycota</taxon>
        <taxon>Glomeromycotina</taxon>
        <taxon>Glomeromycetes</taxon>
        <taxon>Diversisporales</taxon>
        <taxon>Gigasporaceae</taxon>
        <taxon>Dentiscutata</taxon>
    </lineage>
</organism>
<gene>
    <name evidence="2" type="ORF">DERYTH_LOCUS17992</name>
</gene>
<feature type="region of interest" description="Disordered" evidence="1">
    <location>
        <begin position="186"/>
        <end position="224"/>
    </location>
</feature>
<evidence type="ECO:0000313" key="2">
    <source>
        <dbReference type="EMBL" id="CAG8762991.1"/>
    </source>
</evidence>
<reference evidence="2" key="1">
    <citation type="submission" date="2021-06" db="EMBL/GenBank/DDBJ databases">
        <authorList>
            <person name="Kallberg Y."/>
            <person name="Tangrot J."/>
            <person name="Rosling A."/>
        </authorList>
    </citation>
    <scope>NUCLEOTIDE SEQUENCE</scope>
    <source>
        <strain evidence="2">MA453B</strain>
    </source>
</reference>
<comment type="caution">
    <text evidence="2">The sequence shown here is derived from an EMBL/GenBank/DDBJ whole genome shotgun (WGS) entry which is preliminary data.</text>
</comment>
<protein>
    <submittedName>
        <fullName evidence="2">2503_t:CDS:1</fullName>
    </submittedName>
</protein>
<dbReference type="Proteomes" id="UP000789405">
    <property type="component" value="Unassembled WGS sequence"/>
</dbReference>
<evidence type="ECO:0000256" key="1">
    <source>
        <dbReference type="SAM" id="MobiDB-lite"/>
    </source>
</evidence>
<name>A0A9N9J2S7_9GLOM</name>